<sequence>MSFDIVIKNGRIINGAGNPWFHGEIGIKDGKIARIRPKINEDAKKVIDANGMIVCPGFIDIHSHTDYILP</sequence>
<dbReference type="AlphaFoldDB" id="X1F2W5"/>
<gene>
    <name evidence="1" type="ORF">S01H4_58479</name>
</gene>
<name>X1F2W5_9ZZZZ</name>
<organism evidence="1">
    <name type="scientific">marine sediment metagenome</name>
    <dbReference type="NCBI Taxonomy" id="412755"/>
    <lineage>
        <taxon>unclassified sequences</taxon>
        <taxon>metagenomes</taxon>
        <taxon>ecological metagenomes</taxon>
    </lineage>
</organism>
<feature type="non-terminal residue" evidence="1">
    <location>
        <position position="70"/>
    </location>
</feature>
<reference evidence="1" key="1">
    <citation type="journal article" date="2014" name="Front. Microbiol.">
        <title>High frequency of phylogenetically diverse reductive dehalogenase-homologous genes in deep subseafloor sedimentary metagenomes.</title>
        <authorList>
            <person name="Kawai M."/>
            <person name="Futagami T."/>
            <person name="Toyoda A."/>
            <person name="Takaki Y."/>
            <person name="Nishi S."/>
            <person name="Hori S."/>
            <person name="Arai W."/>
            <person name="Tsubouchi T."/>
            <person name="Morono Y."/>
            <person name="Uchiyama I."/>
            <person name="Ito T."/>
            <person name="Fujiyama A."/>
            <person name="Inagaki F."/>
            <person name="Takami H."/>
        </authorList>
    </citation>
    <scope>NUCLEOTIDE SEQUENCE</scope>
    <source>
        <strain evidence="1">Expedition CK06-06</strain>
    </source>
</reference>
<proteinExistence type="predicted"/>
<dbReference type="PANTHER" id="PTHR11647:SF1">
    <property type="entry name" value="COLLAPSIN RESPONSE MEDIATOR PROTEIN"/>
    <property type="match status" value="1"/>
</dbReference>
<accession>X1F2W5</accession>
<dbReference type="Gene3D" id="2.30.40.10">
    <property type="entry name" value="Urease, subunit C, domain 1"/>
    <property type="match status" value="1"/>
</dbReference>
<protein>
    <recommendedName>
        <fullName evidence="2">Amidohydrolase 3 domain-containing protein</fullName>
    </recommendedName>
</protein>
<dbReference type="InterPro" id="IPR011059">
    <property type="entry name" value="Metal-dep_hydrolase_composite"/>
</dbReference>
<evidence type="ECO:0008006" key="2">
    <source>
        <dbReference type="Google" id="ProtNLM"/>
    </source>
</evidence>
<evidence type="ECO:0000313" key="1">
    <source>
        <dbReference type="EMBL" id="GAH15143.1"/>
    </source>
</evidence>
<comment type="caution">
    <text evidence="1">The sequence shown here is derived from an EMBL/GenBank/DDBJ whole genome shotgun (WGS) entry which is preliminary data.</text>
</comment>
<dbReference type="SUPFAM" id="SSF51338">
    <property type="entry name" value="Composite domain of metallo-dependent hydrolases"/>
    <property type="match status" value="1"/>
</dbReference>
<dbReference type="PANTHER" id="PTHR11647">
    <property type="entry name" value="HYDRANTOINASE/DIHYDROPYRIMIDINASE FAMILY MEMBER"/>
    <property type="match status" value="1"/>
</dbReference>
<dbReference type="GO" id="GO:0016810">
    <property type="term" value="F:hydrolase activity, acting on carbon-nitrogen (but not peptide) bonds"/>
    <property type="evidence" value="ECO:0007669"/>
    <property type="project" value="InterPro"/>
</dbReference>
<dbReference type="InterPro" id="IPR050378">
    <property type="entry name" value="Metallo-dep_Hydrolases_sf"/>
</dbReference>
<dbReference type="EMBL" id="BART01034162">
    <property type="protein sequence ID" value="GAH15143.1"/>
    <property type="molecule type" value="Genomic_DNA"/>
</dbReference>